<dbReference type="PROSITE" id="PS00194">
    <property type="entry name" value="THIOREDOXIN_1"/>
    <property type="match status" value="1"/>
</dbReference>
<dbReference type="InterPro" id="IPR010400">
    <property type="entry name" value="PITH_dom"/>
</dbReference>
<dbReference type="Gene3D" id="3.40.30.10">
    <property type="entry name" value="Glutaredoxin"/>
    <property type="match status" value="1"/>
</dbReference>
<proteinExistence type="predicted"/>
<dbReference type="InterPro" id="IPR008979">
    <property type="entry name" value="Galactose-bd-like_sf"/>
</dbReference>
<dbReference type="InterPro" id="IPR013766">
    <property type="entry name" value="Thioredoxin_domain"/>
</dbReference>
<dbReference type="SUPFAM" id="SSF52833">
    <property type="entry name" value="Thioredoxin-like"/>
    <property type="match status" value="1"/>
</dbReference>
<evidence type="ECO:0000259" key="2">
    <source>
        <dbReference type="PROSITE" id="PS51352"/>
    </source>
</evidence>
<dbReference type="PRINTS" id="PR00421">
    <property type="entry name" value="THIOREDOXIN"/>
</dbReference>
<keyword evidence="1" id="KW-1015">Disulfide bond</keyword>
<dbReference type="InterPro" id="IPR037047">
    <property type="entry name" value="PITH_dom_sf"/>
</dbReference>
<evidence type="ECO:0000313" key="4">
    <source>
        <dbReference type="Proteomes" id="UP000095282"/>
    </source>
</evidence>
<sequence>MPVINVKDDQDFKNQLTLAGFKPVIADFTAVWCGPCKMIAPTFEALSNQFLGAVFLKVDVDVCEKACNLYCVSSMPTFIVFQDGSKMDMMQGAQKEGLEALVKKYVNIVSDDTPLDRFLEGNCNLVSGGDEQLIVSLPFHHPVKVHSVLIKGVADRTPKKVKVFINLPKTIDFDNASGLEPTQLLEFDDSATNGEGQILPLKYVKFQNVQNIQFFIENNTGGGDVTELVKLSVFGTPLSSMNMNNSDSTSAVNIVSGKRVSEIEQALISESRELEVRAKDLSNSLSQKQDKHNDCIHMNSESLKKELETETILLTPFLDGRTVNKPFKETWIQSTMSFRGLHEENKATTWKISVKKS</sequence>
<feature type="domain" description="Thioredoxin" evidence="2">
    <location>
        <begin position="1"/>
        <end position="107"/>
    </location>
</feature>
<dbReference type="SUPFAM" id="SSF49785">
    <property type="entry name" value="Galactose-binding domain-like"/>
    <property type="match status" value="1"/>
</dbReference>
<dbReference type="Pfam" id="PF00085">
    <property type="entry name" value="Thioredoxin"/>
    <property type="match status" value="1"/>
</dbReference>
<dbReference type="PROSITE" id="PS51352">
    <property type="entry name" value="THIOREDOXIN_2"/>
    <property type="match status" value="1"/>
</dbReference>
<dbReference type="PANTHER" id="PTHR46115">
    <property type="entry name" value="THIOREDOXIN-LIKE PROTEIN 1"/>
    <property type="match status" value="1"/>
</dbReference>
<reference evidence="5" key="1">
    <citation type="submission" date="2016-11" db="UniProtKB">
        <authorList>
            <consortium name="WormBaseParasite"/>
        </authorList>
    </citation>
    <scope>IDENTIFICATION</scope>
</reference>
<protein>
    <submittedName>
        <fullName evidence="5">Thioredoxin-like protein 1</fullName>
    </submittedName>
</protein>
<dbReference type="GO" id="GO:0005737">
    <property type="term" value="C:cytoplasm"/>
    <property type="evidence" value="ECO:0007669"/>
    <property type="project" value="UniProtKB-ARBA"/>
</dbReference>
<dbReference type="CDD" id="cd02947">
    <property type="entry name" value="TRX_family"/>
    <property type="match status" value="1"/>
</dbReference>
<accession>A0A1I7UKZ6</accession>
<name>A0A1I7UKZ6_9PELO</name>
<dbReference type="STRING" id="1561998.A0A1I7UKZ6"/>
<evidence type="ECO:0000313" key="5">
    <source>
        <dbReference type="WBParaSite" id="Csp11.Scaffold630.g17000.t3"/>
    </source>
</evidence>
<keyword evidence="4" id="KW-1185">Reference proteome</keyword>
<evidence type="ECO:0000259" key="3">
    <source>
        <dbReference type="PROSITE" id="PS51532"/>
    </source>
</evidence>
<evidence type="ECO:0000256" key="1">
    <source>
        <dbReference type="ARBA" id="ARBA00023157"/>
    </source>
</evidence>
<dbReference type="Pfam" id="PF06201">
    <property type="entry name" value="PITH"/>
    <property type="match status" value="1"/>
</dbReference>
<dbReference type="Gene3D" id="2.60.120.470">
    <property type="entry name" value="PITH domain"/>
    <property type="match status" value="1"/>
</dbReference>
<dbReference type="PROSITE" id="PS51532">
    <property type="entry name" value="PITH"/>
    <property type="match status" value="1"/>
</dbReference>
<dbReference type="WBParaSite" id="Csp11.Scaffold630.g17000.t3">
    <property type="protein sequence ID" value="Csp11.Scaffold630.g17000.t3"/>
    <property type="gene ID" value="Csp11.Scaffold630.g17000"/>
</dbReference>
<organism evidence="4 5">
    <name type="scientific">Caenorhabditis tropicalis</name>
    <dbReference type="NCBI Taxonomy" id="1561998"/>
    <lineage>
        <taxon>Eukaryota</taxon>
        <taxon>Metazoa</taxon>
        <taxon>Ecdysozoa</taxon>
        <taxon>Nematoda</taxon>
        <taxon>Chromadorea</taxon>
        <taxon>Rhabditida</taxon>
        <taxon>Rhabditina</taxon>
        <taxon>Rhabditomorpha</taxon>
        <taxon>Rhabditoidea</taxon>
        <taxon>Rhabditidae</taxon>
        <taxon>Peloderinae</taxon>
        <taxon>Caenorhabditis</taxon>
    </lineage>
</organism>
<feature type="domain" description="PITH" evidence="3">
    <location>
        <begin position="67"/>
        <end position="253"/>
    </location>
</feature>
<dbReference type="Proteomes" id="UP000095282">
    <property type="component" value="Unplaced"/>
</dbReference>
<dbReference type="InterPro" id="IPR017937">
    <property type="entry name" value="Thioredoxin_CS"/>
</dbReference>
<dbReference type="AlphaFoldDB" id="A0A1I7UKZ6"/>
<dbReference type="InterPro" id="IPR036249">
    <property type="entry name" value="Thioredoxin-like_sf"/>
</dbReference>